<dbReference type="InterPro" id="IPR052318">
    <property type="entry name" value="CellDiv_DevSignal_Domain"/>
</dbReference>
<keyword evidence="3" id="KW-1185">Reference proteome</keyword>
<proteinExistence type="predicted"/>
<dbReference type="Proteomes" id="UP000694871">
    <property type="component" value="Unplaced"/>
</dbReference>
<evidence type="ECO:0000256" key="2">
    <source>
        <dbReference type="SAM" id="Coils"/>
    </source>
</evidence>
<dbReference type="PANTHER" id="PTHR22590">
    <property type="entry name" value="MYOSIN MOTOR DOMAIN-CONTAINING PROTEIN"/>
    <property type="match status" value="1"/>
</dbReference>
<keyword evidence="2" id="KW-0175">Coiled coil</keyword>
<gene>
    <name evidence="4" type="primary">IQCE</name>
</gene>
<dbReference type="GeneID" id="107116702"/>
<evidence type="ECO:0000313" key="3">
    <source>
        <dbReference type="Proteomes" id="UP000694871"/>
    </source>
</evidence>
<dbReference type="RefSeq" id="XP_015274163.1">
    <property type="nucleotide sequence ID" value="XM_015418677.1"/>
</dbReference>
<sequence length="201" mass="22594">MRSSPVPHGSSFPVGFVNRGSYFVPAPTPLLSEFWKCPQGPNKVVGKDGDAWVGQAKSDINVGLTRSALSAGTPEYLKEALGMKKPKHARFAASGYIPGTPSYKEKEDMYDEILHLKKEIQAQKCEGDRMKTKFRRLEEENNRKDKQLEQLLDSSRGSEFVGLRTEPRSDSSWVINGLKQKILKLEQQCKEKDNTIKYGDS</sequence>
<keyword evidence="1" id="KW-0677">Repeat</keyword>
<feature type="coiled-coil region" evidence="2">
    <location>
        <begin position="106"/>
        <end position="195"/>
    </location>
</feature>
<reference evidence="4" key="1">
    <citation type="submission" date="2025-08" db="UniProtKB">
        <authorList>
            <consortium name="RefSeq"/>
        </authorList>
    </citation>
    <scope>IDENTIFICATION</scope>
</reference>
<name>A0ABM1KKC6_GEKJA</name>
<accession>A0ABM1KKC6</accession>
<protein>
    <submittedName>
        <fullName evidence="4">IQ domain-containing protein E</fullName>
    </submittedName>
</protein>
<evidence type="ECO:0000256" key="1">
    <source>
        <dbReference type="ARBA" id="ARBA00022737"/>
    </source>
</evidence>
<organism evidence="3 4">
    <name type="scientific">Gekko japonicus</name>
    <name type="common">Schlegel's Japanese gecko</name>
    <dbReference type="NCBI Taxonomy" id="146911"/>
    <lineage>
        <taxon>Eukaryota</taxon>
        <taxon>Metazoa</taxon>
        <taxon>Chordata</taxon>
        <taxon>Craniata</taxon>
        <taxon>Vertebrata</taxon>
        <taxon>Euteleostomi</taxon>
        <taxon>Lepidosauria</taxon>
        <taxon>Squamata</taxon>
        <taxon>Bifurcata</taxon>
        <taxon>Gekkota</taxon>
        <taxon>Gekkonidae</taxon>
        <taxon>Gekkoninae</taxon>
        <taxon>Gekko</taxon>
    </lineage>
</organism>
<evidence type="ECO:0000313" key="4">
    <source>
        <dbReference type="RefSeq" id="XP_015274163.1"/>
    </source>
</evidence>
<dbReference type="PANTHER" id="PTHR22590:SF3">
    <property type="entry name" value="IQ DOMAIN-CONTAINING PROTEIN E"/>
    <property type="match status" value="1"/>
</dbReference>